<protein>
    <recommendedName>
        <fullName evidence="5">PXPV repeat-containing protein</fullName>
    </recommendedName>
</protein>
<sequence length="131" mass="14152">MNRLFKQMGLGVALAVTTVAAAAPADAQRWRGGYRDYHRGGGGRAATGALIGGIVGLGLGAAIASSNNRGRYYDRGYYYDAPPRVVYRDRYYAPPPPPVVVRERVYEPGYYGGGYGYGGGYYDRGYGYGGW</sequence>
<evidence type="ECO:0000256" key="2">
    <source>
        <dbReference type="SAM" id="SignalP"/>
    </source>
</evidence>
<feature type="signal peptide" evidence="2">
    <location>
        <begin position="1"/>
        <end position="22"/>
    </location>
</feature>
<organism evidence="3 4">
    <name type="scientific">Sphingomonas rubra</name>
    <dbReference type="NCBI Taxonomy" id="634430"/>
    <lineage>
        <taxon>Bacteria</taxon>
        <taxon>Pseudomonadati</taxon>
        <taxon>Pseudomonadota</taxon>
        <taxon>Alphaproteobacteria</taxon>
        <taxon>Sphingomonadales</taxon>
        <taxon>Sphingomonadaceae</taxon>
        <taxon>Sphingomonas</taxon>
    </lineage>
</organism>
<keyword evidence="2" id="KW-0732">Signal</keyword>
<feature type="chain" id="PRO_5011555971" description="PXPV repeat-containing protein" evidence="2">
    <location>
        <begin position="23"/>
        <end position="131"/>
    </location>
</feature>
<feature type="transmembrane region" description="Helical" evidence="1">
    <location>
        <begin position="43"/>
        <end position="65"/>
    </location>
</feature>
<name>A0A1I5TJ31_9SPHN</name>
<dbReference type="EMBL" id="FOXP01000008">
    <property type="protein sequence ID" value="SFP83035.1"/>
    <property type="molecule type" value="Genomic_DNA"/>
</dbReference>
<dbReference type="AlphaFoldDB" id="A0A1I5TJ31"/>
<evidence type="ECO:0000313" key="4">
    <source>
        <dbReference type="Proteomes" id="UP000199586"/>
    </source>
</evidence>
<dbReference type="RefSeq" id="WP_093333710.1">
    <property type="nucleotide sequence ID" value="NZ_FOXP01000008.1"/>
</dbReference>
<accession>A0A1I5TJ31</accession>
<keyword evidence="1" id="KW-1133">Transmembrane helix</keyword>
<evidence type="ECO:0008006" key="5">
    <source>
        <dbReference type="Google" id="ProtNLM"/>
    </source>
</evidence>
<reference evidence="4" key="1">
    <citation type="submission" date="2016-10" db="EMBL/GenBank/DDBJ databases">
        <authorList>
            <person name="Varghese N."/>
            <person name="Submissions S."/>
        </authorList>
    </citation>
    <scope>NUCLEOTIDE SEQUENCE [LARGE SCALE GENOMIC DNA]</scope>
    <source>
        <strain evidence="4">CGMCC 1.9113</strain>
    </source>
</reference>
<keyword evidence="4" id="KW-1185">Reference proteome</keyword>
<evidence type="ECO:0000256" key="1">
    <source>
        <dbReference type="SAM" id="Phobius"/>
    </source>
</evidence>
<proteinExistence type="predicted"/>
<dbReference type="STRING" id="634430.SAMN04488241_10875"/>
<keyword evidence="1" id="KW-0812">Transmembrane</keyword>
<dbReference type="Proteomes" id="UP000199586">
    <property type="component" value="Unassembled WGS sequence"/>
</dbReference>
<keyword evidence="1" id="KW-0472">Membrane</keyword>
<gene>
    <name evidence="3" type="ORF">SAMN04488241_10875</name>
</gene>
<evidence type="ECO:0000313" key="3">
    <source>
        <dbReference type="EMBL" id="SFP83035.1"/>
    </source>
</evidence>